<dbReference type="InterPro" id="IPR032816">
    <property type="entry name" value="VTT_dom"/>
</dbReference>
<dbReference type="HOGENOM" id="CLU_038944_0_2_1"/>
<evidence type="ECO:0000256" key="1">
    <source>
        <dbReference type="ARBA" id="ARBA00004141"/>
    </source>
</evidence>
<dbReference type="EnsemblMetazoa" id="HelroT67244">
    <property type="protein sequence ID" value="HelroP67244"/>
    <property type="gene ID" value="HelroG67244"/>
</dbReference>
<reference evidence="10" key="3">
    <citation type="submission" date="2015-06" db="UniProtKB">
        <authorList>
            <consortium name="EnsemblMetazoa"/>
        </authorList>
    </citation>
    <scope>IDENTIFICATION</scope>
</reference>
<evidence type="ECO:0000313" key="11">
    <source>
        <dbReference type="Proteomes" id="UP000015101"/>
    </source>
</evidence>
<feature type="transmembrane region" description="Helical" evidence="7">
    <location>
        <begin position="39"/>
        <end position="56"/>
    </location>
</feature>
<feature type="transmembrane region" description="Helical" evidence="7">
    <location>
        <begin position="139"/>
        <end position="157"/>
    </location>
</feature>
<keyword evidence="5 7" id="KW-0472">Membrane</keyword>
<sequence>IPNNIQELSKFSEELKEYSEKHPYHVFTIYCLTYIWKQTFAIPGSFLLNILGGALYGTINGLIITCILTATGATLCYLWSYYLARPYVIKFFSTRMETLSEKINNLNGSLFMTLISLRVMPMTPNWLLNITLPVLGIRLHYFTLSVLLGLMPYNLICVQSGRMLSEIHSSSDVITLSVMVKLLLATFLLLMPNILTIIFKKILSNKTKNECKKLL</sequence>
<evidence type="ECO:0000256" key="2">
    <source>
        <dbReference type="ARBA" id="ARBA00022692"/>
    </source>
</evidence>
<keyword evidence="3" id="KW-0732">Signal</keyword>
<proteinExistence type="inferred from homology"/>
<keyword evidence="2 7" id="KW-0812">Transmembrane</keyword>
<dbReference type="STRING" id="6412.T1FYY8"/>
<dbReference type="eggNOG" id="KOG3140">
    <property type="taxonomic scope" value="Eukaryota"/>
</dbReference>
<dbReference type="Pfam" id="PF09335">
    <property type="entry name" value="VTT_dom"/>
    <property type="match status" value="1"/>
</dbReference>
<evidence type="ECO:0000313" key="9">
    <source>
        <dbReference type="EMBL" id="ESN98822.1"/>
    </source>
</evidence>
<dbReference type="EMBL" id="AMQM01001061">
    <property type="status" value="NOT_ANNOTATED_CDS"/>
    <property type="molecule type" value="Genomic_DNA"/>
</dbReference>
<comment type="subcellular location">
    <subcellularLocation>
        <location evidence="1">Membrane</location>
        <topology evidence="1">Multi-pass membrane protein</topology>
    </subcellularLocation>
</comment>
<dbReference type="CTD" id="20214036"/>
<protein>
    <recommendedName>
        <fullName evidence="8">VTT domain-containing protein</fullName>
    </recommendedName>
</protein>
<dbReference type="InParanoid" id="T1FYY8"/>
<dbReference type="OrthoDB" id="3364966at2759"/>
<dbReference type="AlphaFoldDB" id="T1FYY8"/>
<dbReference type="KEGG" id="hro:HELRODRAFT_67244"/>
<comment type="similarity">
    <text evidence="6">Belongs to the TMEM41 family.</text>
</comment>
<reference evidence="9 11" key="2">
    <citation type="journal article" date="2013" name="Nature">
        <title>Insights into bilaterian evolution from three spiralian genomes.</title>
        <authorList>
            <person name="Simakov O."/>
            <person name="Marletaz F."/>
            <person name="Cho S.J."/>
            <person name="Edsinger-Gonzales E."/>
            <person name="Havlak P."/>
            <person name="Hellsten U."/>
            <person name="Kuo D.H."/>
            <person name="Larsson T."/>
            <person name="Lv J."/>
            <person name="Arendt D."/>
            <person name="Savage R."/>
            <person name="Osoegawa K."/>
            <person name="de Jong P."/>
            <person name="Grimwood J."/>
            <person name="Chapman J.A."/>
            <person name="Shapiro H."/>
            <person name="Aerts A."/>
            <person name="Otillar R.P."/>
            <person name="Terry A.Y."/>
            <person name="Boore J.L."/>
            <person name="Grigoriev I.V."/>
            <person name="Lindberg D.R."/>
            <person name="Seaver E.C."/>
            <person name="Weisblat D.A."/>
            <person name="Putnam N.H."/>
            <person name="Rokhsar D.S."/>
        </authorList>
    </citation>
    <scope>NUCLEOTIDE SEQUENCE</scope>
</reference>
<evidence type="ECO:0000256" key="3">
    <source>
        <dbReference type="ARBA" id="ARBA00022729"/>
    </source>
</evidence>
<organism evidence="10 11">
    <name type="scientific">Helobdella robusta</name>
    <name type="common">Californian leech</name>
    <dbReference type="NCBI Taxonomy" id="6412"/>
    <lineage>
        <taxon>Eukaryota</taxon>
        <taxon>Metazoa</taxon>
        <taxon>Spiralia</taxon>
        <taxon>Lophotrochozoa</taxon>
        <taxon>Annelida</taxon>
        <taxon>Clitellata</taxon>
        <taxon>Hirudinea</taxon>
        <taxon>Rhynchobdellida</taxon>
        <taxon>Glossiphoniidae</taxon>
        <taxon>Helobdella</taxon>
    </lineage>
</organism>
<evidence type="ECO:0000256" key="6">
    <source>
        <dbReference type="ARBA" id="ARBA00025797"/>
    </source>
</evidence>
<dbReference type="PANTHER" id="PTHR43220">
    <property type="match status" value="1"/>
</dbReference>
<dbReference type="GO" id="GO:0016020">
    <property type="term" value="C:membrane"/>
    <property type="evidence" value="ECO:0007669"/>
    <property type="project" value="UniProtKB-SubCell"/>
</dbReference>
<name>T1FYY8_HELRO</name>
<dbReference type="EMBL" id="KB097143">
    <property type="protein sequence ID" value="ESN98822.1"/>
    <property type="molecule type" value="Genomic_DNA"/>
</dbReference>
<dbReference type="Proteomes" id="UP000015101">
    <property type="component" value="Unassembled WGS sequence"/>
</dbReference>
<evidence type="ECO:0000313" key="10">
    <source>
        <dbReference type="EnsemblMetazoa" id="HelroP67244"/>
    </source>
</evidence>
<evidence type="ECO:0000256" key="5">
    <source>
        <dbReference type="ARBA" id="ARBA00023136"/>
    </source>
</evidence>
<dbReference type="RefSeq" id="XP_009022550.1">
    <property type="nucleotide sequence ID" value="XM_009024302.1"/>
</dbReference>
<keyword evidence="4 7" id="KW-1133">Transmembrane helix</keyword>
<feature type="domain" description="VTT" evidence="8">
    <location>
        <begin position="42"/>
        <end position="162"/>
    </location>
</feature>
<feature type="transmembrane region" description="Helical" evidence="7">
    <location>
        <begin position="62"/>
        <end position="84"/>
    </location>
</feature>
<accession>T1FYY8</accession>
<evidence type="ECO:0000256" key="7">
    <source>
        <dbReference type="SAM" id="Phobius"/>
    </source>
</evidence>
<gene>
    <name evidence="10" type="primary">20214036</name>
    <name evidence="9" type="ORF">HELRODRAFT_67244</name>
</gene>
<dbReference type="GeneID" id="20214036"/>
<feature type="transmembrane region" description="Helical" evidence="7">
    <location>
        <begin position="105"/>
        <end position="127"/>
    </location>
</feature>
<dbReference type="PANTHER" id="PTHR43220:SF21">
    <property type="entry name" value="TRANSMEMBRANE PROTEIN 41A"/>
    <property type="match status" value="1"/>
</dbReference>
<keyword evidence="11" id="KW-1185">Reference proteome</keyword>
<evidence type="ECO:0000256" key="4">
    <source>
        <dbReference type="ARBA" id="ARBA00022989"/>
    </source>
</evidence>
<evidence type="ECO:0000259" key="8">
    <source>
        <dbReference type="Pfam" id="PF09335"/>
    </source>
</evidence>
<dbReference type="InterPro" id="IPR045014">
    <property type="entry name" value="TM41A/B"/>
</dbReference>
<reference evidence="11" key="1">
    <citation type="submission" date="2012-12" db="EMBL/GenBank/DDBJ databases">
        <authorList>
            <person name="Hellsten U."/>
            <person name="Grimwood J."/>
            <person name="Chapman J.A."/>
            <person name="Shapiro H."/>
            <person name="Aerts A."/>
            <person name="Otillar R.P."/>
            <person name="Terry A.Y."/>
            <person name="Boore J.L."/>
            <person name="Simakov O."/>
            <person name="Marletaz F."/>
            <person name="Cho S.-J."/>
            <person name="Edsinger-Gonzales E."/>
            <person name="Havlak P."/>
            <person name="Kuo D.-H."/>
            <person name="Larsson T."/>
            <person name="Lv J."/>
            <person name="Arendt D."/>
            <person name="Savage R."/>
            <person name="Osoegawa K."/>
            <person name="de Jong P."/>
            <person name="Lindberg D.R."/>
            <person name="Seaver E.C."/>
            <person name="Weisblat D.A."/>
            <person name="Putnam N.H."/>
            <person name="Grigoriev I.V."/>
            <person name="Rokhsar D.S."/>
        </authorList>
    </citation>
    <scope>NUCLEOTIDE SEQUENCE</scope>
</reference>
<dbReference type="OMA" id="DNRDCLF"/>
<feature type="transmembrane region" description="Helical" evidence="7">
    <location>
        <begin position="178"/>
        <end position="199"/>
    </location>
</feature>